<comment type="caution">
    <text evidence="10">The sequence shown here is derived from an EMBL/GenBank/DDBJ whole genome shotgun (WGS) entry which is preliminary data.</text>
</comment>
<keyword evidence="5 10" id="KW-0418">Kinase</keyword>
<evidence type="ECO:0000256" key="6">
    <source>
        <dbReference type="ARBA" id="ARBA00022840"/>
    </source>
</evidence>
<evidence type="ECO:0000256" key="3">
    <source>
        <dbReference type="ARBA" id="ARBA00022679"/>
    </source>
</evidence>
<evidence type="ECO:0000256" key="8">
    <source>
        <dbReference type="SAM" id="MobiDB-lite"/>
    </source>
</evidence>
<feature type="compositionally biased region" description="Gly residues" evidence="8">
    <location>
        <begin position="380"/>
        <end position="394"/>
    </location>
</feature>
<evidence type="ECO:0000256" key="5">
    <source>
        <dbReference type="ARBA" id="ARBA00022777"/>
    </source>
</evidence>
<dbReference type="GO" id="GO:0005524">
    <property type="term" value="F:ATP binding"/>
    <property type="evidence" value="ECO:0007669"/>
    <property type="project" value="UniProtKB-UniRule"/>
</dbReference>
<dbReference type="RefSeq" id="WP_061083740.1">
    <property type="nucleotide sequence ID" value="NZ_JAAXPG010000019.1"/>
</dbReference>
<dbReference type="AlphaFoldDB" id="A0A7X6MI49"/>
<reference evidence="10 11" key="1">
    <citation type="submission" date="2020-04" db="EMBL/GenBank/DDBJ databases">
        <title>MicrobeNet Type strains.</title>
        <authorList>
            <person name="Nicholson A.C."/>
        </authorList>
    </citation>
    <scope>NUCLEOTIDE SEQUENCE [LARGE SCALE GENOMIC DNA]</scope>
    <source>
        <strain evidence="10 11">ATCC 23612</strain>
    </source>
</reference>
<evidence type="ECO:0000256" key="4">
    <source>
        <dbReference type="ARBA" id="ARBA00022741"/>
    </source>
</evidence>
<proteinExistence type="predicted"/>
<sequence>MSSNSDSERIVADRYVLRRELGRGGMGVVWEAFDPALDRDVAIKQVLLPDHFTDSERADAHGRVRREARSAARISHPTVITIHDVFEYDGNPWVVMELVEGGSLQDRLNERGALPPDEVAEIAESLLRAVRAANAAGVLHRDIKPGNIMTSLDGRVILTDFGIATMEGGPSITRTGALIGSPEYMPPERLSGGPAEHRGDLWSIGVTLFAAVEGTSPFRRDSLTAAIAAVMSAPLPPMTRAGWLEPVISGLLERDPDRRLSVDEALALLRGRGGPNPGGDGSGGFGAAGAVGASGAGAFGGGAPAFGSGPQNPHHAPSGGRPGAGPQGGYPHTRAPLPQGPMTGPRVPRGGPANPVTPATPFPHGHHPAYPHQSTHSAGSGHGGMGRGPGGPGTPGVPLHSGGHGGARPASGSGNTRLLIGVGAVVVALGLISGVAVAGATLLAGAEAEGGASGELTESEIARPPAEPSAPVGGDEGGAGSGGEGRGDGGQTSGEDEDGEPPSYDELETFQSQWFHVDYPAGWQVDDSEIENTLAVFVAPGGDHQVWVTGWTEQEFTGTSAEYLEETNGGTQVEGDVTADYTQLELEEFDDGDFEEGWDVAMVESDFTNETWTSQERRFWAYAVSTGHEGDRVFYLVSVNVPREDADYYDDLPEDVMESFDPKL</sequence>
<evidence type="ECO:0000259" key="9">
    <source>
        <dbReference type="PROSITE" id="PS50011"/>
    </source>
</evidence>
<organism evidence="10 11">
    <name type="scientific">Nocardiopsis alborubida</name>
    <dbReference type="NCBI Taxonomy" id="146802"/>
    <lineage>
        <taxon>Bacteria</taxon>
        <taxon>Bacillati</taxon>
        <taxon>Actinomycetota</taxon>
        <taxon>Actinomycetes</taxon>
        <taxon>Streptosporangiales</taxon>
        <taxon>Nocardiopsidaceae</taxon>
        <taxon>Nocardiopsis</taxon>
    </lineage>
</organism>
<keyword evidence="4 7" id="KW-0547">Nucleotide-binding</keyword>
<name>A0A7X6MI49_9ACTN</name>
<dbReference type="Pfam" id="PF00069">
    <property type="entry name" value="Pkinase"/>
    <property type="match status" value="1"/>
</dbReference>
<dbReference type="Proteomes" id="UP000553209">
    <property type="component" value="Unassembled WGS sequence"/>
</dbReference>
<dbReference type="EMBL" id="JAAXPG010000019">
    <property type="protein sequence ID" value="NKY99900.1"/>
    <property type="molecule type" value="Genomic_DNA"/>
</dbReference>
<feature type="compositionally biased region" description="Low complexity" evidence="8">
    <location>
        <begin position="305"/>
        <end position="319"/>
    </location>
</feature>
<feature type="domain" description="Protein kinase" evidence="9">
    <location>
        <begin position="15"/>
        <end position="279"/>
    </location>
</feature>
<dbReference type="GO" id="GO:0004674">
    <property type="term" value="F:protein serine/threonine kinase activity"/>
    <property type="evidence" value="ECO:0007669"/>
    <property type="project" value="UniProtKB-KW"/>
</dbReference>
<dbReference type="EC" id="2.7.11.1" evidence="1"/>
<dbReference type="InterPro" id="IPR000719">
    <property type="entry name" value="Prot_kinase_dom"/>
</dbReference>
<dbReference type="CDD" id="cd14014">
    <property type="entry name" value="STKc_PknB_like"/>
    <property type="match status" value="1"/>
</dbReference>
<feature type="binding site" evidence="7">
    <location>
        <position position="44"/>
    </location>
    <ligand>
        <name>ATP</name>
        <dbReference type="ChEBI" id="CHEBI:30616"/>
    </ligand>
</feature>
<gene>
    <name evidence="10" type="ORF">HGB44_19830</name>
</gene>
<evidence type="ECO:0000256" key="2">
    <source>
        <dbReference type="ARBA" id="ARBA00022527"/>
    </source>
</evidence>
<evidence type="ECO:0000256" key="7">
    <source>
        <dbReference type="PROSITE-ProRule" id="PRU10141"/>
    </source>
</evidence>
<dbReference type="PANTHER" id="PTHR43289">
    <property type="entry name" value="MITOGEN-ACTIVATED PROTEIN KINASE KINASE KINASE 20-RELATED"/>
    <property type="match status" value="1"/>
</dbReference>
<keyword evidence="2" id="KW-0723">Serine/threonine-protein kinase</keyword>
<dbReference type="Gene3D" id="3.30.200.20">
    <property type="entry name" value="Phosphorylase Kinase, domain 1"/>
    <property type="match status" value="1"/>
</dbReference>
<dbReference type="Gene3D" id="1.10.510.10">
    <property type="entry name" value="Transferase(Phosphotransferase) domain 1"/>
    <property type="match status" value="1"/>
</dbReference>
<dbReference type="SMART" id="SM00220">
    <property type="entry name" value="S_TKc"/>
    <property type="match status" value="1"/>
</dbReference>
<dbReference type="PANTHER" id="PTHR43289:SF6">
    <property type="entry name" value="SERINE_THREONINE-PROTEIN KINASE NEKL-3"/>
    <property type="match status" value="1"/>
</dbReference>
<feature type="region of interest" description="Disordered" evidence="8">
    <location>
        <begin position="453"/>
        <end position="505"/>
    </location>
</feature>
<dbReference type="InterPro" id="IPR017441">
    <property type="entry name" value="Protein_kinase_ATP_BS"/>
</dbReference>
<evidence type="ECO:0000313" key="10">
    <source>
        <dbReference type="EMBL" id="NKY99900.1"/>
    </source>
</evidence>
<keyword evidence="3" id="KW-0808">Transferase</keyword>
<keyword evidence="6 7" id="KW-0067">ATP-binding</keyword>
<dbReference type="PROSITE" id="PS00108">
    <property type="entry name" value="PROTEIN_KINASE_ST"/>
    <property type="match status" value="1"/>
</dbReference>
<dbReference type="PROSITE" id="PS00107">
    <property type="entry name" value="PROTEIN_KINASE_ATP"/>
    <property type="match status" value="1"/>
</dbReference>
<evidence type="ECO:0000313" key="11">
    <source>
        <dbReference type="Proteomes" id="UP000553209"/>
    </source>
</evidence>
<feature type="compositionally biased region" description="Gly residues" evidence="8">
    <location>
        <begin position="474"/>
        <end position="492"/>
    </location>
</feature>
<feature type="compositionally biased region" description="Acidic residues" evidence="8">
    <location>
        <begin position="494"/>
        <end position="505"/>
    </location>
</feature>
<accession>A0A7X6MI49</accession>
<feature type="region of interest" description="Disordered" evidence="8">
    <location>
        <begin position="302"/>
        <end position="411"/>
    </location>
</feature>
<protein>
    <recommendedName>
        <fullName evidence="1">non-specific serine/threonine protein kinase</fullName>
        <ecNumber evidence="1">2.7.11.1</ecNumber>
    </recommendedName>
</protein>
<dbReference type="SUPFAM" id="SSF56112">
    <property type="entry name" value="Protein kinase-like (PK-like)"/>
    <property type="match status" value="1"/>
</dbReference>
<keyword evidence="11" id="KW-1185">Reference proteome</keyword>
<evidence type="ECO:0000256" key="1">
    <source>
        <dbReference type="ARBA" id="ARBA00012513"/>
    </source>
</evidence>
<dbReference type="InterPro" id="IPR011009">
    <property type="entry name" value="Kinase-like_dom_sf"/>
</dbReference>
<dbReference type="PROSITE" id="PS50011">
    <property type="entry name" value="PROTEIN_KINASE_DOM"/>
    <property type="match status" value="1"/>
</dbReference>
<dbReference type="InterPro" id="IPR008271">
    <property type="entry name" value="Ser/Thr_kinase_AS"/>
</dbReference>